<evidence type="ECO:0000256" key="2">
    <source>
        <dbReference type="ARBA" id="ARBA00023274"/>
    </source>
</evidence>
<evidence type="ECO:0000259" key="3">
    <source>
        <dbReference type="Pfam" id="PF01386"/>
    </source>
</evidence>
<dbReference type="AlphaFoldDB" id="A0A977KV20"/>
<dbReference type="InterPro" id="IPR020056">
    <property type="entry name" value="Rbsml_bL25/Gln-tRNA_synth_N"/>
</dbReference>
<dbReference type="Gene3D" id="2.40.240.10">
    <property type="entry name" value="Ribosomal Protein L25, Chain P"/>
    <property type="match status" value="1"/>
</dbReference>
<proteinExistence type="predicted"/>
<reference evidence="4" key="1">
    <citation type="submission" date="2021-04" db="EMBL/GenBank/DDBJ databases">
        <title>Genome sequence of Woronichinia naegeliana from Washington state freshwater lake bloom.</title>
        <authorList>
            <person name="Dreher T.W."/>
        </authorList>
    </citation>
    <scope>NUCLEOTIDE SEQUENCE</scope>
    <source>
        <strain evidence="4">WA131</strain>
    </source>
</reference>
<dbReference type="InterPro" id="IPR011035">
    <property type="entry name" value="Ribosomal_bL25/Gln-tRNA_synth"/>
</dbReference>
<keyword evidence="1 4" id="KW-0689">Ribosomal protein</keyword>
<dbReference type="InterPro" id="IPR029751">
    <property type="entry name" value="Ribosomal_L25_dom"/>
</dbReference>
<accession>A0A977KV20</accession>
<dbReference type="CDD" id="cd00495">
    <property type="entry name" value="Ribosomal_L25_TL5_CTC"/>
    <property type="match status" value="1"/>
</dbReference>
<evidence type="ECO:0000313" key="4">
    <source>
        <dbReference type="EMBL" id="UXE60427.1"/>
    </source>
</evidence>
<dbReference type="GO" id="GO:0003735">
    <property type="term" value="F:structural constituent of ribosome"/>
    <property type="evidence" value="ECO:0007669"/>
    <property type="project" value="InterPro"/>
</dbReference>
<dbReference type="GO" id="GO:0006412">
    <property type="term" value="P:translation"/>
    <property type="evidence" value="ECO:0007669"/>
    <property type="project" value="InterPro"/>
</dbReference>
<dbReference type="GO" id="GO:0005840">
    <property type="term" value="C:ribosome"/>
    <property type="evidence" value="ECO:0007669"/>
    <property type="project" value="UniProtKB-KW"/>
</dbReference>
<gene>
    <name evidence="4" type="primary">rplY</name>
    <name evidence="4" type="ORF">KA717_33570</name>
</gene>
<organism evidence="4">
    <name type="scientific">Woronichinia naegeliana WA131</name>
    <dbReference type="NCBI Taxonomy" id="2824559"/>
    <lineage>
        <taxon>Bacteria</taxon>
        <taxon>Bacillati</taxon>
        <taxon>Cyanobacteriota</taxon>
        <taxon>Cyanophyceae</taxon>
        <taxon>Synechococcales</taxon>
        <taxon>Coelosphaeriaceae</taxon>
        <taxon>Woronichinia</taxon>
    </lineage>
</organism>
<keyword evidence="2" id="KW-0687">Ribonucleoprotein</keyword>
<dbReference type="KEGG" id="wna:KA717_33570"/>
<dbReference type="NCBIfam" id="NF004612">
    <property type="entry name" value="PRK05943.1"/>
    <property type="match status" value="1"/>
</dbReference>
<name>A0A977KV20_9CYAN</name>
<sequence>MSVTTIECQKRPENSNPKALRREGLIPATLYGHNGTESISLTVGSKEAVTLLRYAKANETLVDVKIPDLSWEGKALIREIQSHPWKRTLYHLSFFYVANANSAAAAEA</sequence>
<dbReference type="Pfam" id="PF01386">
    <property type="entry name" value="Ribosomal_L25p"/>
    <property type="match status" value="1"/>
</dbReference>
<dbReference type="SUPFAM" id="SSF50715">
    <property type="entry name" value="Ribosomal protein L25-like"/>
    <property type="match status" value="1"/>
</dbReference>
<feature type="domain" description="Large ribosomal subunit protein bL25 L25" evidence="3">
    <location>
        <begin position="6"/>
        <end position="94"/>
    </location>
</feature>
<evidence type="ECO:0000256" key="1">
    <source>
        <dbReference type="ARBA" id="ARBA00022980"/>
    </source>
</evidence>
<dbReference type="GO" id="GO:1990904">
    <property type="term" value="C:ribonucleoprotein complex"/>
    <property type="evidence" value="ECO:0007669"/>
    <property type="project" value="UniProtKB-KW"/>
</dbReference>
<protein>
    <submittedName>
        <fullName evidence="4">50S ribosomal protein L25</fullName>
    </submittedName>
</protein>
<dbReference type="EMBL" id="CP073041">
    <property type="protein sequence ID" value="UXE60427.1"/>
    <property type="molecule type" value="Genomic_DNA"/>
</dbReference>
<dbReference type="Proteomes" id="UP001065613">
    <property type="component" value="Chromosome"/>
</dbReference>